<dbReference type="RefSeq" id="XP_028149993.1">
    <property type="nucleotide sequence ID" value="XM_028294192.1"/>
</dbReference>
<feature type="compositionally biased region" description="Basic and acidic residues" evidence="1">
    <location>
        <begin position="82"/>
        <end position="95"/>
    </location>
</feature>
<feature type="compositionally biased region" description="Polar residues" evidence="1">
    <location>
        <begin position="741"/>
        <end position="750"/>
    </location>
</feature>
<feature type="region of interest" description="Disordered" evidence="1">
    <location>
        <begin position="452"/>
        <end position="667"/>
    </location>
</feature>
<name>A0A6P7GVE1_DIAVI</name>
<accession>A0A6P7GVE1</accession>
<protein>
    <submittedName>
        <fullName evidence="2 3">Titin-like</fullName>
    </submittedName>
</protein>
<evidence type="ECO:0000313" key="2">
    <source>
        <dbReference type="RefSeq" id="XP_028149987.1"/>
    </source>
</evidence>
<reference evidence="2 3" key="1">
    <citation type="submission" date="2025-04" db="UniProtKB">
        <authorList>
            <consortium name="RefSeq"/>
        </authorList>
    </citation>
    <scope>IDENTIFICATION</scope>
    <source>
        <tissue evidence="2 3">Whole insect</tissue>
    </source>
</reference>
<feature type="compositionally biased region" description="Basic and acidic residues" evidence="1">
    <location>
        <begin position="631"/>
        <end position="645"/>
    </location>
</feature>
<feature type="compositionally biased region" description="Basic residues" evidence="1">
    <location>
        <begin position="1098"/>
        <end position="1121"/>
    </location>
</feature>
<feature type="region of interest" description="Disordered" evidence="1">
    <location>
        <begin position="1360"/>
        <end position="1429"/>
    </location>
</feature>
<feature type="compositionally biased region" description="Basic residues" evidence="1">
    <location>
        <begin position="157"/>
        <end position="168"/>
    </location>
</feature>
<feature type="compositionally biased region" description="Basic and acidic residues" evidence="1">
    <location>
        <begin position="759"/>
        <end position="771"/>
    </location>
</feature>
<feature type="compositionally biased region" description="Basic residues" evidence="1">
    <location>
        <begin position="1420"/>
        <end position="1429"/>
    </location>
</feature>
<dbReference type="OrthoDB" id="6779263at2759"/>
<organism evidence="2">
    <name type="scientific">Diabrotica virgifera virgifera</name>
    <name type="common">western corn rootworm</name>
    <dbReference type="NCBI Taxonomy" id="50390"/>
    <lineage>
        <taxon>Eukaryota</taxon>
        <taxon>Metazoa</taxon>
        <taxon>Ecdysozoa</taxon>
        <taxon>Arthropoda</taxon>
        <taxon>Hexapoda</taxon>
        <taxon>Insecta</taxon>
        <taxon>Pterygota</taxon>
        <taxon>Neoptera</taxon>
        <taxon>Endopterygota</taxon>
        <taxon>Coleoptera</taxon>
        <taxon>Polyphaga</taxon>
        <taxon>Cucujiformia</taxon>
        <taxon>Chrysomeloidea</taxon>
        <taxon>Chrysomelidae</taxon>
        <taxon>Galerucinae</taxon>
        <taxon>Diabroticina</taxon>
        <taxon>Diabroticites</taxon>
        <taxon>Diabrotica</taxon>
    </lineage>
</organism>
<feature type="compositionally biased region" description="Basic residues" evidence="1">
    <location>
        <begin position="589"/>
        <end position="600"/>
    </location>
</feature>
<dbReference type="KEGG" id="dvv:114343366"/>
<sequence>METWNSEWVDNPEDLLSLAEWLLDEAPPESPTCSRGSNEYIEGECDTKNEKCEESVIKTNPTNVFLAKKRLQAYSKQIGKPSSKEEKLNVSEGKHVKLQAKKTRKNPNSYNKAKSVIEEIEEIKKREIEDLKRRQAVATAIRSMSIHGPPSPDRSSTFKRRDQKQRNYRRSDGSNIYKPTSDDSSRRRGSREPYSSSREPRSWSEYRKPITPRDENFKSVSRKDITNLSLLEKLYNFDSPSPAIEPLVVECETGLKTVPVCNLKVTNCRPHLVYSVNSDRHKESFISREQLFHLVSSKRKQAINDVINKQSKPPLNNKTVQSQPWYEKIMWRKSANPECKVLENSVGLSFLQTYSDEDSENETEEIVICSGIKQKPITPINPVTVFSIQNDAVMDNKDLKIPRVLAPETTVQQSPSPIYDVLQDDTEMYTPEMSPNEMSQSESIRYKSGDETGVLTPEISSSQLLKVTQVEEQTPEKRQTQVEEKTPEKRQLDSEPEKSDTQEKEKEKVLKDKKKTKRKLEQPVDEEIPKHKKKKKLKKRDSHEDSDGSQEKRKKKKPKKAKNKEKISKKPKTSTKKSKKKDVSEVNVKKKKAKKKKKKTISVNAKSPLLDDLRKKLKKKAKKKASQKVEAPSKCKSSENVEISKTHTRKEKHKNNYSESDSESRLEPVRSLEIEIKKEVDQNIDPVQEKNIPTHDISVIPIIAIKTEPVDEDFNENQNVPPQKTVEFNDTWESEEEESQTIKPNLNSGWESDEEDYKAEERQTETREDEIARNNDAVLDLEIPLNIKPFKKRDSQIFISKKPLVNIDPSDLETEKAIVVPIENQNAVNTQVDCTPKRGRWDRKESSSEVHSSELKTEHLALNVNTFIVEKKEVLENEYEEFMKAVTSKSAEEVKTGNVSCLSSSEVGIDLTKMTEKSQNVTEVIPRQTVVPAKDIPFIPMPDERKLQTSLVPTAKMDHEIPLNLPSHRINVVISKPTITTRQLIENKTEFAQSGTPTKTPFSFTSLVLPTKKSLIDNSNLKLGDSDDENQKMKSVSELRKEYLGEHGEFDTVIHKIQKNSEFMNPEPKNTAEPVSERHRSRSRSPLRSSRRHDEKSKKRSPSPKRDSHRRRDSPRRRGYSPRKDYSPRRRKSPDRYRDKSRQSPGRKYSSRRSHSPNYRKRTPSPRRRSPRRSVSPRDRSNKKSSRTRETSDRMEAETKRQTSSPLERLKRSVADSTISDDSLLPQPSVEDYTHSPIPLYFDRMKQAEMRKALSDNNIQVKLGMRKEEFRPISTTYDNFYQNQFSQSSSFSTSIKSQAATTRLSNFVQVGNMVQIVPTDLEMKIDDVMSNIRPENKSQILQVGNMLQIVPAEVLPDLPPLPPSSKKEEIDIKASLPIPIEKPSAETTMKQKIAERRTERDKRRKEREERRQEKENRRREKEKRRQIKMKQKTENMIKKALQLEVDSQDIKDSGMDELPAQWPPIHLSGSSKDSLNKSILVRGIRSSKSKRKVVQFADGVRPGEGTSPSAGEELTASLSTKVLPKEKRYTKTKMRLKHNKKKVKVKIIKPTDQTEESDEDNLPPPSPPPGSPPPHLFPPRIKAPPLPSHPPYVSNIVNQNTMFRTPPVNMLMMPQSTLADSPMQVHSYAQYSVPPLPPTKPPPLLGNPLGALDSSSGSVHRNHHYNYAL</sequence>
<feature type="compositionally biased region" description="Basic residues" evidence="1">
    <location>
        <begin position="530"/>
        <end position="540"/>
    </location>
</feature>
<feature type="region of interest" description="Disordered" evidence="1">
    <location>
        <begin position="77"/>
        <end position="110"/>
    </location>
</feature>
<feature type="compositionally biased region" description="Basic residues" evidence="1">
    <location>
        <begin position="646"/>
        <end position="655"/>
    </location>
</feature>
<feature type="compositionally biased region" description="Basic residues" evidence="1">
    <location>
        <begin position="96"/>
        <end position="105"/>
    </location>
</feature>
<proteinExistence type="predicted"/>
<feature type="region of interest" description="Disordered" evidence="1">
    <location>
        <begin position="1059"/>
        <end position="1231"/>
    </location>
</feature>
<feature type="region of interest" description="Disordered" evidence="1">
    <location>
        <begin position="139"/>
        <end position="209"/>
    </location>
</feature>
<feature type="compositionally biased region" description="Basic residues" evidence="1">
    <location>
        <begin position="552"/>
        <end position="580"/>
    </location>
</feature>
<evidence type="ECO:0000256" key="1">
    <source>
        <dbReference type="SAM" id="MobiDB-lite"/>
    </source>
</evidence>
<feature type="compositionally biased region" description="Acidic residues" evidence="1">
    <location>
        <begin position="730"/>
        <end position="739"/>
    </location>
</feature>
<feature type="compositionally biased region" description="Polar residues" evidence="1">
    <location>
        <begin position="458"/>
        <end position="472"/>
    </location>
</feature>
<feature type="compositionally biased region" description="Basic and acidic residues" evidence="1">
    <location>
        <begin position="1176"/>
        <end position="1201"/>
    </location>
</feature>
<feature type="compositionally biased region" description="Basic and acidic residues" evidence="1">
    <location>
        <begin position="1122"/>
        <end position="1142"/>
    </location>
</feature>
<feature type="region of interest" description="Disordered" evidence="1">
    <location>
        <begin position="730"/>
        <end position="771"/>
    </location>
</feature>
<dbReference type="RefSeq" id="XP_028149987.1">
    <property type="nucleotide sequence ID" value="XM_028294186.1"/>
</dbReference>
<feature type="compositionally biased region" description="Basic and acidic residues" evidence="1">
    <location>
        <begin position="541"/>
        <end position="551"/>
    </location>
</feature>
<feature type="compositionally biased region" description="Basic residues" evidence="1">
    <location>
        <begin position="1536"/>
        <end position="1547"/>
    </location>
</feature>
<feature type="compositionally biased region" description="Basic and acidic residues" evidence="1">
    <location>
        <begin position="1392"/>
        <end position="1419"/>
    </location>
</feature>
<feature type="compositionally biased region" description="Pro residues" evidence="1">
    <location>
        <begin position="1562"/>
        <end position="1586"/>
    </location>
</feature>
<evidence type="ECO:0000313" key="3">
    <source>
        <dbReference type="RefSeq" id="XP_028149993.1"/>
    </source>
</evidence>
<feature type="compositionally biased region" description="Basic residues" evidence="1">
    <location>
        <begin position="615"/>
        <end position="626"/>
    </location>
</feature>
<feature type="compositionally biased region" description="Basic and acidic residues" evidence="1">
    <location>
        <begin position="198"/>
        <end position="209"/>
    </location>
</feature>
<feature type="region of interest" description="Disordered" evidence="1">
    <location>
        <begin position="1536"/>
        <end position="1586"/>
    </location>
</feature>
<feature type="compositionally biased region" description="Basic residues" evidence="1">
    <location>
        <begin position="1149"/>
        <end position="1172"/>
    </location>
</feature>
<feature type="compositionally biased region" description="Basic residues" evidence="1">
    <location>
        <begin position="1079"/>
        <end position="1091"/>
    </location>
</feature>
<feature type="compositionally biased region" description="Basic and acidic residues" evidence="1">
    <location>
        <begin position="474"/>
        <end position="510"/>
    </location>
</feature>
<gene>
    <name evidence="2 3" type="primary">LOC114343366</name>
</gene>